<dbReference type="EMBL" id="CP017111">
    <property type="protein sequence ID" value="AOO64208.1"/>
    <property type="molecule type" value="Genomic_DNA"/>
</dbReference>
<evidence type="ECO:0000313" key="7">
    <source>
        <dbReference type="EMBL" id="AOO64208.1"/>
    </source>
</evidence>
<keyword evidence="3" id="KW-0808">Transferase</keyword>
<dbReference type="EC" id="2.1.1.72" evidence="1"/>
<dbReference type="SUPFAM" id="SSF53335">
    <property type="entry name" value="S-adenosyl-L-methionine-dependent methyltransferases"/>
    <property type="match status" value="1"/>
</dbReference>
<organism evidence="7 8">
    <name type="scientific">Sulfurospirillum halorespirans DSM 13726</name>
    <dbReference type="NCBI Taxonomy" id="1193502"/>
    <lineage>
        <taxon>Bacteria</taxon>
        <taxon>Pseudomonadati</taxon>
        <taxon>Campylobacterota</taxon>
        <taxon>Epsilonproteobacteria</taxon>
        <taxon>Campylobacterales</taxon>
        <taxon>Sulfurospirillaceae</taxon>
        <taxon>Sulfurospirillum</taxon>
    </lineage>
</organism>
<sequence length="621" mass="72558">MNKSILDFLNNITATNTVNKLIVSAFLIHKQIDKIKNIKIKNLMFKDTDKDYILFKEFEAILEQEKQNLCFEELLELFEFVISPSDKLINGAIYTPKNIREYITIQAFNELSHKTIDIIKVADIACGCGGFLIEASLEIKQRTNKSFKKIFQENIFGLDIQKYSIERTEILLLLLAITQCEDEKEFHFNLYTANSLEFEWLQEDEQIKKNNGFDLILGNPPYVCSRNMDDNTKELMQKWSTCKTGHPDLYIPFFQIGYELLTEDGILGFITVNTFMHSVNGRAIREYFSDKKALLKIIDFKDEQIFKSRMTYTCICFLEKKESKYIYYSSTKEIDLQDVSKIEFNQDSYENLDTQKGWSLKNSGLVTKLESIGKPFGKIYNTKSGIATLKNHVYIFKSSKEDEKYFYMQDGTAIEKEVCKEVINSNQLNTYDDLRNLKEKIIFPYMYDKNDQAHIIEEDIFSKKFPKTYAYLLTKRDLLATRDKGNGKYPVWYAFGRTQSLEKVKYKLFFPQLVKQGFNAVLNNDENLYFYNGMAAYAENIKSLQILQKLLVSSVVWIYIENKSKHYASGYFGLGKNYLKDFGIFDFNDIDIDFLLSTKNIELLDAFITSKYKTIENNIND</sequence>
<proteinExistence type="predicted"/>
<dbReference type="InterPro" id="IPR011639">
    <property type="entry name" value="MethylTrfase_TaqI-like_dom"/>
</dbReference>
<feature type="domain" description="Type II methyltransferase M.TaqI-like" evidence="6">
    <location>
        <begin position="153"/>
        <end position="306"/>
    </location>
</feature>
<keyword evidence="2" id="KW-0489">Methyltransferase</keyword>
<dbReference type="PATRIC" id="fig|1193502.14.peg.420"/>
<dbReference type="PROSITE" id="PS00092">
    <property type="entry name" value="N6_MTASE"/>
    <property type="match status" value="1"/>
</dbReference>
<protein>
    <recommendedName>
        <fullName evidence="1">site-specific DNA-methyltransferase (adenine-specific)</fullName>
        <ecNumber evidence="1">2.1.1.72</ecNumber>
    </recommendedName>
</protein>
<dbReference type="PRINTS" id="PR00507">
    <property type="entry name" value="N12N6MTFRASE"/>
</dbReference>
<dbReference type="InterPro" id="IPR029063">
    <property type="entry name" value="SAM-dependent_MTases_sf"/>
</dbReference>
<dbReference type="GO" id="GO:0006304">
    <property type="term" value="P:DNA modification"/>
    <property type="evidence" value="ECO:0007669"/>
    <property type="project" value="InterPro"/>
</dbReference>
<dbReference type="STRING" id="1193502.SHALO_0412"/>
<dbReference type="CDD" id="cd02440">
    <property type="entry name" value="AdoMet_MTases"/>
    <property type="match status" value="1"/>
</dbReference>
<evidence type="ECO:0000313" key="8">
    <source>
        <dbReference type="Proteomes" id="UP000094609"/>
    </source>
</evidence>
<keyword evidence="4" id="KW-0949">S-adenosyl-L-methionine</keyword>
<evidence type="ECO:0000256" key="1">
    <source>
        <dbReference type="ARBA" id="ARBA00011900"/>
    </source>
</evidence>
<evidence type="ECO:0000259" key="6">
    <source>
        <dbReference type="Pfam" id="PF07669"/>
    </source>
</evidence>
<dbReference type="AlphaFoldDB" id="A0A1D7TGR2"/>
<dbReference type="Gene3D" id="3.40.50.150">
    <property type="entry name" value="Vaccinia Virus protein VP39"/>
    <property type="match status" value="1"/>
</dbReference>
<dbReference type="InterPro" id="IPR002052">
    <property type="entry name" value="DNA_methylase_N6_adenine_CS"/>
</dbReference>
<dbReference type="Pfam" id="PF07669">
    <property type="entry name" value="Eco57I"/>
    <property type="match status" value="1"/>
</dbReference>
<dbReference type="InterPro" id="IPR050953">
    <property type="entry name" value="N4_N6_ade-DNA_methylase"/>
</dbReference>
<evidence type="ECO:0000256" key="5">
    <source>
        <dbReference type="ARBA" id="ARBA00047942"/>
    </source>
</evidence>
<comment type="catalytic activity">
    <reaction evidence="5">
        <text>a 2'-deoxyadenosine in DNA + S-adenosyl-L-methionine = an N(6)-methyl-2'-deoxyadenosine in DNA + S-adenosyl-L-homocysteine + H(+)</text>
        <dbReference type="Rhea" id="RHEA:15197"/>
        <dbReference type="Rhea" id="RHEA-COMP:12418"/>
        <dbReference type="Rhea" id="RHEA-COMP:12419"/>
        <dbReference type="ChEBI" id="CHEBI:15378"/>
        <dbReference type="ChEBI" id="CHEBI:57856"/>
        <dbReference type="ChEBI" id="CHEBI:59789"/>
        <dbReference type="ChEBI" id="CHEBI:90615"/>
        <dbReference type="ChEBI" id="CHEBI:90616"/>
        <dbReference type="EC" id="2.1.1.72"/>
    </reaction>
</comment>
<evidence type="ECO:0000256" key="2">
    <source>
        <dbReference type="ARBA" id="ARBA00022603"/>
    </source>
</evidence>
<gene>
    <name evidence="7" type="ORF">SHALO_0412</name>
</gene>
<dbReference type="PANTHER" id="PTHR33841">
    <property type="entry name" value="DNA METHYLTRANSFERASE YEEA-RELATED"/>
    <property type="match status" value="1"/>
</dbReference>
<dbReference type="Proteomes" id="UP000094609">
    <property type="component" value="Chromosome"/>
</dbReference>
<dbReference type="GO" id="GO:0009007">
    <property type="term" value="F:site-specific DNA-methyltransferase (adenine-specific) activity"/>
    <property type="evidence" value="ECO:0007669"/>
    <property type="project" value="UniProtKB-EC"/>
</dbReference>
<dbReference type="REBASE" id="159714">
    <property type="entry name" value="M.Sha13726ORF412P"/>
</dbReference>
<name>A0A1D7TGR2_9BACT</name>
<evidence type="ECO:0000256" key="3">
    <source>
        <dbReference type="ARBA" id="ARBA00022679"/>
    </source>
</evidence>
<accession>A0A1D7TGR2</accession>
<dbReference type="PANTHER" id="PTHR33841:SF1">
    <property type="entry name" value="DNA METHYLTRANSFERASE A"/>
    <property type="match status" value="1"/>
</dbReference>
<dbReference type="KEGG" id="shal:SHALO_0412"/>
<reference evidence="8" key="1">
    <citation type="submission" date="2016-08" db="EMBL/GenBank/DDBJ databases">
        <title>Complete genome sequence of the organohalide-respiring Epsilonproteobacterium Sulfurospirillum halorespirans.</title>
        <authorList>
            <person name="Goris T."/>
            <person name="Zimmermann J."/>
            <person name="Schenz B."/>
            <person name="Lemos M."/>
            <person name="Hackermueller J."/>
            <person name="Diekert G."/>
        </authorList>
    </citation>
    <scope>NUCLEOTIDE SEQUENCE [LARGE SCALE GENOMIC DNA]</scope>
    <source>
        <strain>DSM 13726</strain>
        <strain evidence="8">PCE-M2</strain>
    </source>
</reference>
<dbReference type="RefSeq" id="WP_069477166.1">
    <property type="nucleotide sequence ID" value="NZ_CP017111.1"/>
</dbReference>
<dbReference type="GO" id="GO:0003676">
    <property type="term" value="F:nucleic acid binding"/>
    <property type="evidence" value="ECO:0007669"/>
    <property type="project" value="InterPro"/>
</dbReference>
<evidence type="ECO:0000256" key="4">
    <source>
        <dbReference type="ARBA" id="ARBA00022691"/>
    </source>
</evidence>
<keyword evidence="8" id="KW-1185">Reference proteome</keyword>
<dbReference type="GO" id="GO:0032259">
    <property type="term" value="P:methylation"/>
    <property type="evidence" value="ECO:0007669"/>
    <property type="project" value="UniProtKB-KW"/>
</dbReference>